<gene>
    <name evidence="2" type="ORF">LSTR_LSTR011061</name>
</gene>
<keyword evidence="3" id="KW-1185">Reference proteome</keyword>
<evidence type="ECO:0000256" key="1">
    <source>
        <dbReference type="SAM" id="SignalP"/>
    </source>
</evidence>
<dbReference type="SMR" id="A0A482WGJ3"/>
<organism evidence="2 3">
    <name type="scientific">Laodelphax striatellus</name>
    <name type="common">Small brown planthopper</name>
    <name type="synonym">Delphax striatella</name>
    <dbReference type="NCBI Taxonomy" id="195883"/>
    <lineage>
        <taxon>Eukaryota</taxon>
        <taxon>Metazoa</taxon>
        <taxon>Ecdysozoa</taxon>
        <taxon>Arthropoda</taxon>
        <taxon>Hexapoda</taxon>
        <taxon>Insecta</taxon>
        <taxon>Pterygota</taxon>
        <taxon>Neoptera</taxon>
        <taxon>Paraneoptera</taxon>
        <taxon>Hemiptera</taxon>
        <taxon>Auchenorrhyncha</taxon>
        <taxon>Fulgoroidea</taxon>
        <taxon>Delphacidae</taxon>
        <taxon>Criomorphinae</taxon>
        <taxon>Laodelphax</taxon>
    </lineage>
</organism>
<keyword evidence="1" id="KW-0732">Signal</keyword>
<evidence type="ECO:0000313" key="3">
    <source>
        <dbReference type="Proteomes" id="UP000291343"/>
    </source>
</evidence>
<accession>A0A482WGJ3</accession>
<protein>
    <submittedName>
        <fullName evidence="2">Uncharacterized protein</fullName>
    </submittedName>
</protein>
<dbReference type="Proteomes" id="UP000291343">
    <property type="component" value="Unassembled WGS sequence"/>
</dbReference>
<name>A0A482WGJ3_LAOST</name>
<comment type="caution">
    <text evidence="2">The sequence shown here is derived from an EMBL/GenBank/DDBJ whole genome shotgun (WGS) entry which is preliminary data.</text>
</comment>
<proteinExistence type="predicted"/>
<sequence length="317" mass="37113">MIGFLFSYLILSVAVINSLPYEGYGILLVDLYDPTLSLPVTNDQENELEVIVTKSEQNDLNSKEITTDISDQELESLGEIVDLLSVISGGYKSPMIGIEMQLYKVDKGYRQNLVSVNMIVDPSDEEDEEAYFEENEFEKSDSDNSLEEYFVDVHHTYSPYDRLMNSYYGANTANFLPMNMYRTFLVQQQNQQPRMHDAEKLAADYYWNMMFNQENLENPADYWNRMSNQENQEIPTYQNYPIPDQHLLNTYNQLSYPTLEDALRMYDKEMETLRSQELYDDEEESSKDSQLVVDEGNRGIFSSFGNFFRKIWRVLID</sequence>
<dbReference type="AlphaFoldDB" id="A0A482WGJ3"/>
<dbReference type="EMBL" id="QKKF02036444">
    <property type="protein sequence ID" value="RZF32614.1"/>
    <property type="molecule type" value="Genomic_DNA"/>
</dbReference>
<dbReference type="InParanoid" id="A0A482WGJ3"/>
<feature type="chain" id="PRO_5019869521" evidence="1">
    <location>
        <begin position="26"/>
        <end position="317"/>
    </location>
</feature>
<evidence type="ECO:0000313" key="2">
    <source>
        <dbReference type="EMBL" id="RZF32614.1"/>
    </source>
</evidence>
<feature type="signal peptide" evidence="1">
    <location>
        <begin position="1"/>
        <end position="25"/>
    </location>
</feature>
<reference evidence="2 3" key="1">
    <citation type="journal article" date="2017" name="Gigascience">
        <title>Genome sequence of the small brown planthopper, Laodelphax striatellus.</title>
        <authorList>
            <person name="Zhu J."/>
            <person name="Jiang F."/>
            <person name="Wang X."/>
            <person name="Yang P."/>
            <person name="Bao Y."/>
            <person name="Zhao W."/>
            <person name="Wang W."/>
            <person name="Lu H."/>
            <person name="Wang Q."/>
            <person name="Cui N."/>
            <person name="Li J."/>
            <person name="Chen X."/>
            <person name="Luo L."/>
            <person name="Yu J."/>
            <person name="Kang L."/>
            <person name="Cui F."/>
        </authorList>
    </citation>
    <scope>NUCLEOTIDE SEQUENCE [LARGE SCALE GENOMIC DNA]</scope>
    <source>
        <strain evidence="2">Lst14</strain>
    </source>
</reference>